<reference evidence="3" key="2">
    <citation type="submission" date="2010-05" db="EMBL/GenBank/DDBJ databases">
        <title>The Genome Sequence of Magnaporthe poae strain ATCC 64411.</title>
        <authorList>
            <consortium name="The Broad Institute Genome Sequencing Platform"/>
            <consortium name="Broad Institute Genome Sequencing Center for Infectious Disease"/>
            <person name="Ma L.-J."/>
            <person name="Dead R."/>
            <person name="Young S."/>
            <person name="Zeng Q."/>
            <person name="Koehrsen M."/>
            <person name="Alvarado L."/>
            <person name="Berlin A."/>
            <person name="Chapman S.B."/>
            <person name="Chen Z."/>
            <person name="Freedman E."/>
            <person name="Gellesch M."/>
            <person name="Goldberg J."/>
            <person name="Griggs A."/>
            <person name="Gujja S."/>
            <person name="Heilman E.R."/>
            <person name="Heiman D."/>
            <person name="Hepburn T."/>
            <person name="Howarth C."/>
            <person name="Jen D."/>
            <person name="Larson L."/>
            <person name="Mehta T."/>
            <person name="Neiman D."/>
            <person name="Pearson M."/>
            <person name="Roberts A."/>
            <person name="Saif S."/>
            <person name="Shea T."/>
            <person name="Shenoy N."/>
            <person name="Sisk P."/>
            <person name="Stolte C."/>
            <person name="Sykes S."/>
            <person name="Walk T."/>
            <person name="White J."/>
            <person name="Yandava C."/>
            <person name="Haas B."/>
            <person name="Nusbaum C."/>
            <person name="Birren B."/>
        </authorList>
    </citation>
    <scope>NUCLEOTIDE SEQUENCE</scope>
    <source>
        <strain evidence="3">ATCC 64411</strain>
    </source>
</reference>
<evidence type="ECO:0000313" key="5">
    <source>
        <dbReference type="Proteomes" id="UP000011715"/>
    </source>
</evidence>
<feature type="region of interest" description="Disordered" evidence="1">
    <location>
        <begin position="70"/>
        <end position="109"/>
    </location>
</feature>
<evidence type="ECO:0000313" key="3">
    <source>
        <dbReference type="EMBL" id="KLU81881.1"/>
    </source>
</evidence>
<accession>A0A0C4DMF6</accession>
<dbReference type="eggNOG" id="KOG1979">
    <property type="taxonomic scope" value="Eukaryota"/>
</dbReference>
<dbReference type="OMA" id="HWAVEHI"/>
<evidence type="ECO:0000256" key="1">
    <source>
        <dbReference type="SAM" id="MobiDB-lite"/>
    </source>
</evidence>
<dbReference type="Proteomes" id="UP000011715">
    <property type="component" value="Unassembled WGS sequence"/>
</dbReference>
<dbReference type="EnsemblFungi" id="MAPG_00962T0">
    <property type="protein sequence ID" value="MAPG_00962T0"/>
    <property type="gene ID" value="MAPG_00962"/>
</dbReference>
<organism evidence="4 5">
    <name type="scientific">Magnaporthiopsis poae (strain ATCC 64411 / 73-15)</name>
    <name type="common">Kentucky bluegrass fungus</name>
    <name type="synonym">Magnaporthe poae</name>
    <dbReference type="NCBI Taxonomy" id="644358"/>
    <lineage>
        <taxon>Eukaryota</taxon>
        <taxon>Fungi</taxon>
        <taxon>Dikarya</taxon>
        <taxon>Ascomycota</taxon>
        <taxon>Pezizomycotina</taxon>
        <taxon>Sordariomycetes</taxon>
        <taxon>Sordariomycetidae</taxon>
        <taxon>Magnaporthales</taxon>
        <taxon>Magnaporthaceae</taxon>
        <taxon>Magnaporthiopsis</taxon>
    </lineage>
</organism>
<dbReference type="EMBL" id="GL876966">
    <property type="protein sequence ID" value="KLU81881.1"/>
    <property type="molecule type" value="Genomic_DNA"/>
</dbReference>
<dbReference type="OrthoDB" id="10263226at2759"/>
<reference evidence="4" key="4">
    <citation type="journal article" date="2015" name="G3 (Bethesda)">
        <title>Genome sequences of three phytopathogenic species of the Magnaporthaceae family of fungi.</title>
        <authorList>
            <person name="Okagaki L.H."/>
            <person name="Nunes C.C."/>
            <person name="Sailsbery J."/>
            <person name="Clay B."/>
            <person name="Brown D."/>
            <person name="John T."/>
            <person name="Oh Y."/>
            <person name="Young N."/>
            <person name="Fitzgerald M."/>
            <person name="Haas B.J."/>
            <person name="Zeng Q."/>
            <person name="Young S."/>
            <person name="Adiconis X."/>
            <person name="Fan L."/>
            <person name="Levin J.Z."/>
            <person name="Mitchell T.K."/>
            <person name="Okubara P.A."/>
            <person name="Farman M.L."/>
            <person name="Kohn L.M."/>
            <person name="Birren B."/>
            <person name="Ma L.-J."/>
            <person name="Dean R.A."/>
        </authorList>
    </citation>
    <scope>NUCLEOTIDE SEQUENCE</scope>
    <source>
        <strain evidence="4">ATCC 64411 / 73-15</strain>
    </source>
</reference>
<dbReference type="EMBL" id="ADBL01000230">
    <property type="status" value="NOT_ANNOTATED_CDS"/>
    <property type="molecule type" value="Genomic_DNA"/>
</dbReference>
<dbReference type="Pfam" id="PF16413">
    <property type="entry name" value="Mlh1_C"/>
    <property type="match status" value="1"/>
</dbReference>
<feature type="domain" description="DNA mismatch repair protein Mlh1 C-terminal" evidence="2">
    <location>
        <begin position="1"/>
        <end position="164"/>
    </location>
</feature>
<keyword evidence="5" id="KW-1185">Reference proteome</keyword>
<reference evidence="3" key="3">
    <citation type="submission" date="2011-03" db="EMBL/GenBank/DDBJ databases">
        <title>Annotation of Magnaporthe poae ATCC 64411.</title>
        <authorList>
            <person name="Ma L.-J."/>
            <person name="Dead R."/>
            <person name="Young S.K."/>
            <person name="Zeng Q."/>
            <person name="Gargeya S."/>
            <person name="Fitzgerald M."/>
            <person name="Haas B."/>
            <person name="Abouelleil A."/>
            <person name="Alvarado L."/>
            <person name="Arachchi H.M."/>
            <person name="Berlin A."/>
            <person name="Brown A."/>
            <person name="Chapman S.B."/>
            <person name="Chen Z."/>
            <person name="Dunbar C."/>
            <person name="Freedman E."/>
            <person name="Gearin G."/>
            <person name="Gellesch M."/>
            <person name="Goldberg J."/>
            <person name="Griggs A."/>
            <person name="Gujja S."/>
            <person name="Heiman D."/>
            <person name="Howarth C."/>
            <person name="Larson L."/>
            <person name="Lui A."/>
            <person name="MacDonald P.J.P."/>
            <person name="Mehta T."/>
            <person name="Montmayeur A."/>
            <person name="Murphy C."/>
            <person name="Neiman D."/>
            <person name="Pearson M."/>
            <person name="Priest M."/>
            <person name="Roberts A."/>
            <person name="Saif S."/>
            <person name="Shea T."/>
            <person name="Shenoy N."/>
            <person name="Sisk P."/>
            <person name="Stolte C."/>
            <person name="Sykes S."/>
            <person name="Yandava C."/>
            <person name="Wortman J."/>
            <person name="Nusbaum C."/>
            <person name="Birren B."/>
        </authorList>
    </citation>
    <scope>NUCLEOTIDE SEQUENCE</scope>
    <source>
        <strain evidence="3">ATCC 64411</strain>
    </source>
</reference>
<reference evidence="5" key="1">
    <citation type="submission" date="2010-05" db="EMBL/GenBank/DDBJ databases">
        <title>The genome sequence of Magnaporthe poae strain ATCC 64411.</title>
        <authorList>
            <person name="Ma L.-J."/>
            <person name="Dead R."/>
            <person name="Young S."/>
            <person name="Zeng Q."/>
            <person name="Koehrsen M."/>
            <person name="Alvarado L."/>
            <person name="Berlin A."/>
            <person name="Chapman S.B."/>
            <person name="Chen Z."/>
            <person name="Freedman E."/>
            <person name="Gellesch M."/>
            <person name="Goldberg J."/>
            <person name="Griggs A."/>
            <person name="Gujja S."/>
            <person name="Heilman E.R."/>
            <person name="Heiman D."/>
            <person name="Hepburn T."/>
            <person name="Howarth C."/>
            <person name="Jen D."/>
            <person name="Larson L."/>
            <person name="Mehta T."/>
            <person name="Neiman D."/>
            <person name="Pearson M."/>
            <person name="Roberts A."/>
            <person name="Saif S."/>
            <person name="Shea T."/>
            <person name="Shenoy N."/>
            <person name="Sisk P."/>
            <person name="Stolte C."/>
            <person name="Sykes S."/>
            <person name="Walk T."/>
            <person name="White J."/>
            <person name="Yandava C."/>
            <person name="Haas B."/>
            <person name="Nusbaum C."/>
            <person name="Birren B."/>
        </authorList>
    </citation>
    <scope>NUCLEOTIDE SEQUENCE [LARGE SCALE GENOMIC DNA]</scope>
    <source>
        <strain evidence="5">ATCC 64411 / 73-15</strain>
    </source>
</reference>
<protein>
    <recommendedName>
        <fullName evidence="2">DNA mismatch repair protein Mlh1 C-terminal domain-containing protein</fullName>
    </recommendedName>
</protein>
<dbReference type="InterPro" id="IPR032189">
    <property type="entry name" value="Mlh1_C"/>
</dbReference>
<dbReference type="VEuPathDB" id="FungiDB:MAPG_00962"/>
<name>A0A0C4DMF6_MAGP6</name>
<dbReference type="STRING" id="644358.A0A0C4DMF6"/>
<sequence length="164" mass="18169">MREMILEYFSLEVTPTGELVSIPLLVRGYTPPLAKLPLFLLRLGPHVVDWEAEKECLDSIMRELASFYVPEQLPPPQPASRSGPRNDGGGGGDDDGGEGGGIGDVAEGGQDYDIEKRRREIHWAVEHIFFPAFKARLIATNTLMQSGVLEVANLKGLYRVFERC</sequence>
<proteinExistence type="predicted"/>
<evidence type="ECO:0000259" key="2">
    <source>
        <dbReference type="Pfam" id="PF16413"/>
    </source>
</evidence>
<evidence type="ECO:0000313" key="4">
    <source>
        <dbReference type="EnsemblFungi" id="MAPG_00962T0"/>
    </source>
</evidence>
<reference evidence="4" key="5">
    <citation type="submission" date="2015-06" db="UniProtKB">
        <authorList>
            <consortium name="EnsemblFungi"/>
        </authorList>
    </citation>
    <scope>IDENTIFICATION</scope>
    <source>
        <strain evidence="4">ATCC 64411</strain>
    </source>
</reference>
<gene>
    <name evidence="3" type="ORF">MAPG_00962</name>
</gene>
<dbReference type="AlphaFoldDB" id="A0A0C4DMF6"/>